<dbReference type="EMBL" id="DVLY01000046">
    <property type="protein sequence ID" value="HIT97583.1"/>
    <property type="molecule type" value="Genomic_DNA"/>
</dbReference>
<accession>A0A9D1H8T7</accession>
<name>A0A9D1H8T7_9FLAO</name>
<dbReference type="InterPro" id="IPR039498">
    <property type="entry name" value="NTP_transf_5"/>
</dbReference>
<gene>
    <name evidence="1" type="ORF">IAC44_01960</name>
</gene>
<dbReference type="Proteomes" id="UP000824161">
    <property type="component" value="Unassembled WGS sequence"/>
</dbReference>
<proteinExistence type="predicted"/>
<reference evidence="1" key="2">
    <citation type="journal article" date="2021" name="PeerJ">
        <title>Extensive microbial diversity within the chicken gut microbiome revealed by metagenomics and culture.</title>
        <authorList>
            <person name="Gilroy R."/>
            <person name="Ravi A."/>
            <person name="Getino M."/>
            <person name="Pursley I."/>
            <person name="Horton D.L."/>
            <person name="Alikhan N.F."/>
            <person name="Baker D."/>
            <person name="Gharbi K."/>
            <person name="Hall N."/>
            <person name="Watson M."/>
            <person name="Adriaenssens E.M."/>
            <person name="Foster-Nyarko E."/>
            <person name="Jarju S."/>
            <person name="Secka A."/>
            <person name="Antonio M."/>
            <person name="Oren A."/>
            <person name="Chaudhuri R.R."/>
            <person name="La Ragione R."/>
            <person name="Hildebrand F."/>
            <person name="Pallen M.J."/>
        </authorList>
    </citation>
    <scope>NUCLEOTIDE SEQUENCE</scope>
    <source>
        <strain evidence="1">1383</strain>
    </source>
</reference>
<sequence length="376" mass="43280">MRSDRSLNPATEMLLALVRNALWGEPLAADTFSRATDPQWAQVVRLASRGGVTALAFEGVLQLPEALRPPRNLLLGWGVNAQRLAERYRRQEATVGKLAAQLSERGIRTLVLKGLGTSLYYPRPHLRECGDIDVWLFGQWEEGNRFACENGWELDERSEKHTTFVFENILVENHRTLLDEALYTMDRRLDRTLEAMLQQTPCRETVLEGCSVYFPPADFDALFLIRHAAMHFTSGISLRHLADWACFLRAQGDRIDRSAFLRCLKEERLERFAGALTACACLWLGLPQTYAPMPIAPHRKDARRMFPVLLSEKKTCQSSQPLAVLGFKTRRFVSEQWRYRMVYGRFSFPYRVLLSVKSHWKRPDTIFSTTYPPKKK</sequence>
<dbReference type="Pfam" id="PF14907">
    <property type="entry name" value="NTP_transf_5"/>
    <property type="match status" value="1"/>
</dbReference>
<organism evidence="1 2">
    <name type="scientific">Candidatus Merdimorpha stercoravium</name>
    <dbReference type="NCBI Taxonomy" id="2840863"/>
    <lineage>
        <taxon>Bacteria</taxon>
        <taxon>Pseudomonadati</taxon>
        <taxon>Bacteroidota</taxon>
        <taxon>Flavobacteriia</taxon>
        <taxon>Flavobacteriales</taxon>
        <taxon>Candidatus Merdimorpha</taxon>
    </lineage>
</organism>
<reference evidence="1" key="1">
    <citation type="submission" date="2020-10" db="EMBL/GenBank/DDBJ databases">
        <authorList>
            <person name="Gilroy R."/>
        </authorList>
    </citation>
    <scope>NUCLEOTIDE SEQUENCE</scope>
    <source>
        <strain evidence="1">1383</strain>
    </source>
</reference>
<comment type="caution">
    <text evidence="1">The sequence shown here is derived from an EMBL/GenBank/DDBJ whole genome shotgun (WGS) entry which is preliminary data.</text>
</comment>
<dbReference type="AlphaFoldDB" id="A0A9D1H8T7"/>
<evidence type="ECO:0000313" key="2">
    <source>
        <dbReference type="Proteomes" id="UP000824161"/>
    </source>
</evidence>
<protein>
    <submittedName>
        <fullName evidence="1">Nucleotidyltransferase family protein</fullName>
    </submittedName>
</protein>
<evidence type="ECO:0000313" key="1">
    <source>
        <dbReference type="EMBL" id="HIT97583.1"/>
    </source>
</evidence>